<sequence>MPIMCSGARTFFKSKSDEPEVHDPKTNGLVATKTFDNKSSKCPCYKWKARFNYRQISKRHGEKLVLTLEAGCAELNIKDAGSNLAVLGTLTPETPSPHRLSHKRLTVRTRMAFNEIDFIKFSCSRCAQQFISSEEVDTHHMSQHAVAELPKGSSTRSVIERICRTSLSESETVDGWIQTVLKVNNLPKAKLQFEDYRHHVQTKASQLSNPHPKLLADGYELMRFYCTTVECYKRAKRYSTSCSSKTCAVCQILRLGFSSAKAADNNNGGQGIITTSSSGRSLQLAAQTDGSQMSRKALILCRVIAGRVHSSSDSHQEQAPPQRTYDSMAKNIGPYNTRVYEELVSLNSKAILPCFVIICKL</sequence>
<dbReference type="PANTHER" id="PTHR31681">
    <property type="entry name" value="C2H2-LIKE ZINC FINGER PROTEIN"/>
    <property type="match status" value="1"/>
</dbReference>
<organism evidence="2 3">
    <name type="scientific">Kalanchoe fedtschenkoi</name>
    <name type="common">Lavender scallops</name>
    <name type="synonym">South American air plant</name>
    <dbReference type="NCBI Taxonomy" id="63787"/>
    <lineage>
        <taxon>Eukaryota</taxon>
        <taxon>Viridiplantae</taxon>
        <taxon>Streptophyta</taxon>
        <taxon>Embryophyta</taxon>
        <taxon>Tracheophyta</taxon>
        <taxon>Spermatophyta</taxon>
        <taxon>Magnoliopsida</taxon>
        <taxon>eudicotyledons</taxon>
        <taxon>Gunneridae</taxon>
        <taxon>Pentapetalae</taxon>
        <taxon>Saxifragales</taxon>
        <taxon>Crassulaceae</taxon>
        <taxon>Kalanchoe</taxon>
    </lineage>
</organism>
<dbReference type="Gene3D" id="3.90.228.10">
    <property type="match status" value="1"/>
</dbReference>
<dbReference type="Gramene" id="Kaladp0071s0016.1.v1.1">
    <property type="protein sequence ID" value="Kaladp0071s0016.1.v1.1"/>
    <property type="gene ID" value="Kaladp0071s0016.v1.1"/>
</dbReference>
<dbReference type="EnsemblPlants" id="Kaladp0071s0016.2.v1.1">
    <property type="protein sequence ID" value="Kaladp0071s0016.2.v1.1"/>
    <property type="gene ID" value="Kaladp0071s0016.v1.1"/>
</dbReference>
<dbReference type="AlphaFoldDB" id="A0A7N0UJ73"/>
<evidence type="ECO:0000313" key="3">
    <source>
        <dbReference type="Proteomes" id="UP000594263"/>
    </source>
</evidence>
<dbReference type="Gramene" id="Kaladp0071s0016.2.v1.1">
    <property type="protein sequence ID" value="Kaladp0071s0016.2.v1.1"/>
    <property type="gene ID" value="Kaladp0071s0016.v1.1"/>
</dbReference>
<dbReference type="EnsemblPlants" id="Kaladp0071s0016.1.v1.1">
    <property type="protein sequence ID" value="Kaladp0071s0016.1.v1.1"/>
    <property type="gene ID" value="Kaladp0071s0016.v1.1"/>
</dbReference>
<evidence type="ECO:0000259" key="1">
    <source>
        <dbReference type="PROSITE" id="PS00028"/>
    </source>
</evidence>
<reference evidence="2" key="1">
    <citation type="submission" date="2021-01" db="UniProtKB">
        <authorList>
            <consortium name="EnsemblPlants"/>
        </authorList>
    </citation>
    <scope>IDENTIFICATION</scope>
</reference>
<evidence type="ECO:0000313" key="2">
    <source>
        <dbReference type="EnsemblPlants" id="Kaladp0071s0016.1.v1.1"/>
    </source>
</evidence>
<keyword evidence="3" id="KW-1185">Reference proteome</keyword>
<dbReference type="Proteomes" id="UP000594263">
    <property type="component" value="Unplaced"/>
</dbReference>
<accession>A0A7N0UJ73</accession>
<dbReference type="InterPro" id="IPR013087">
    <property type="entry name" value="Znf_C2H2_type"/>
</dbReference>
<protein>
    <recommendedName>
        <fullName evidence="1">C2H2-type domain-containing protein</fullName>
    </recommendedName>
</protein>
<dbReference type="SUPFAM" id="SSF56399">
    <property type="entry name" value="ADP-ribosylation"/>
    <property type="match status" value="1"/>
</dbReference>
<dbReference type="PANTHER" id="PTHR31681:SF39">
    <property type="entry name" value="OS01G0785900 PROTEIN"/>
    <property type="match status" value="1"/>
</dbReference>
<proteinExistence type="predicted"/>
<name>A0A7N0UJ73_KALFE</name>
<dbReference type="PROSITE" id="PS00028">
    <property type="entry name" value="ZINC_FINGER_C2H2_1"/>
    <property type="match status" value="1"/>
</dbReference>
<feature type="domain" description="C2H2-type" evidence="1">
    <location>
        <begin position="123"/>
        <end position="144"/>
    </location>
</feature>
<dbReference type="OMA" id="VKIRANK"/>